<dbReference type="InterPro" id="IPR003784">
    <property type="entry name" value="BioY"/>
</dbReference>
<feature type="transmembrane region" description="Helical" evidence="4">
    <location>
        <begin position="34"/>
        <end position="54"/>
    </location>
</feature>
<dbReference type="PIRSF" id="PIRSF016661">
    <property type="entry name" value="BioY"/>
    <property type="match status" value="1"/>
</dbReference>
<accession>A0A975INK6</accession>
<keyword evidence="4" id="KW-0812">Transmembrane</keyword>
<evidence type="ECO:0000256" key="1">
    <source>
        <dbReference type="ARBA" id="ARBA00010692"/>
    </source>
</evidence>
<comment type="subcellular location">
    <subcellularLocation>
        <location evidence="2">Cell membrane</location>
        <topology evidence="2">Multi-pass membrane protein</topology>
    </subcellularLocation>
</comment>
<comment type="similarity">
    <text evidence="1 2">Belongs to the BioY family.</text>
</comment>
<dbReference type="Proteomes" id="UP000671914">
    <property type="component" value="Chromosome"/>
</dbReference>
<keyword evidence="6" id="KW-1185">Reference proteome</keyword>
<dbReference type="AlphaFoldDB" id="A0A975INK6"/>
<gene>
    <name evidence="5" type="ORF">G127AT_13845</name>
</gene>
<protein>
    <recommendedName>
        <fullName evidence="2">Biotin transporter</fullName>
    </recommendedName>
</protein>
<organism evidence="5 6">
    <name type="scientific">Agromyces archimandritae</name>
    <dbReference type="NCBI Taxonomy" id="2781962"/>
    <lineage>
        <taxon>Bacteria</taxon>
        <taxon>Bacillati</taxon>
        <taxon>Actinomycetota</taxon>
        <taxon>Actinomycetes</taxon>
        <taxon>Micrococcales</taxon>
        <taxon>Microbacteriaceae</taxon>
        <taxon>Agromyces</taxon>
    </lineage>
</organism>
<evidence type="ECO:0000256" key="2">
    <source>
        <dbReference type="PIRNR" id="PIRNR016661"/>
    </source>
</evidence>
<reference evidence="5" key="1">
    <citation type="submission" date="2021-03" db="EMBL/GenBank/DDBJ databases">
        <title>Agromyces archimandritus sp. nov., isolated from the cockroach Archimandrita tessellata.</title>
        <authorList>
            <person name="Guzman J."/>
            <person name="Ortuzar M."/>
            <person name="Poehlein A."/>
            <person name="Daniel R."/>
            <person name="Trujillo M."/>
            <person name="Vilcinskas A."/>
        </authorList>
    </citation>
    <scope>NUCLEOTIDE SEQUENCE</scope>
    <source>
        <strain evidence="5">G127AT</strain>
    </source>
</reference>
<feature type="transmembrane region" description="Helical" evidence="4">
    <location>
        <begin position="93"/>
        <end position="110"/>
    </location>
</feature>
<dbReference type="KEGG" id="aarc:G127AT_13845"/>
<dbReference type="Gene3D" id="1.10.1760.20">
    <property type="match status" value="1"/>
</dbReference>
<evidence type="ECO:0000256" key="4">
    <source>
        <dbReference type="SAM" id="Phobius"/>
    </source>
</evidence>
<dbReference type="PANTHER" id="PTHR34295:SF1">
    <property type="entry name" value="BIOTIN TRANSPORTER BIOY"/>
    <property type="match status" value="1"/>
</dbReference>
<dbReference type="PANTHER" id="PTHR34295">
    <property type="entry name" value="BIOTIN TRANSPORTER BIOY"/>
    <property type="match status" value="1"/>
</dbReference>
<proteinExistence type="inferred from homology"/>
<evidence type="ECO:0000256" key="3">
    <source>
        <dbReference type="SAM" id="MobiDB-lite"/>
    </source>
</evidence>
<keyword evidence="2 4" id="KW-0472">Membrane</keyword>
<feature type="transmembrane region" description="Helical" evidence="4">
    <location>
        <begin position="152"/>
        <end position="176"/>
    </location>
</feature>
<feature type="transmembrane region" description="Helical" evidence="4">
    <location>
        <begin position="61"/>
        <end position="87"/>
    </location>
</feature>
<feature type="region of interest" description="Disordered" evidence="3">
    <location>
        <begin position="184"/>
        <end position="208"/>
    </location>
</feature>
<dbReference type="RefSeq" id="WP_210897830.1">
    <property type="nucleotide sequence ID" value="NZ_CP071696.1"/>
</dbReference>
<feature type="transmembrane region" description="Helical" evidence="4">
    <location>
        <begin position="117"/>
        <end position="140"/>
    </location>
</feature>
<sequence length="208" mass="20405">MTATRTGLGAARIARIAVFAALIAALTLPGAVPIGFGVPITLQTLGVMLAAVVLGPLEGTLAVVVYVALGLAGLPILAGGSAGLGVLAGPSGGFLLGFIPGALVAGLLAARLPWRGVWPLLAATLIGGVGVVYAVGVPWMAAVTGMPLPAAIGVNLAFLPGDLVKAVVAALVAAAVHRARPGMLGRAPRRAQPEQRESASAPETAGRA</sequence>
<dbReference type="Pfam" id="PF02632">
    <property type="entry name" value="BioY"/>
    <property type="match status" value="1"/>
</dbReference>
<dbReference type="GO" id="GO:0015225">
    <property type="term" value="F:biotin transmembrane transporter activity"/>
    <property type="evidence" value="ECO:0007669"/>
    <property type="project" value="UniProtKB-UniRule"/>
</dbReference>
<name>A0A975INK6_9MICO</name>
<keyword evidence="2" id="KW-1003">Cell membrane</keyword>
<dbReference type="EMBL" id="CP071696">
    <property type="protein sequence ID" value="QTX04339.1"/>
    <property type="molecule type" value="Genomic_DNA"/>
</dbReference>
<evidence type="ECO:0000313" key="5">
    <source>
        <dbReference type="EMBL" id="QTX04339.1"/>
    </source>
</evidence>
<feature type="transmembrane region" description="Helical" evidence="4">
    <location>
        <begin position="12"/>
        <end position="28"/>
    </location>
</feature>
<dbReference type="GO" id="GO:0005886">
    <property type="term" value="C:plasma membrane"/>
    <property type="evidence" value="ECO:0007669"/>
    <property type="project" value="UniProtKB-SubCell"/>
</dbReference>
<keyword evidence="2" id="KW-0813">Transport</keyword>
<evidence type="ECO:0000313" key="6">
    <source>
        <dbReference type="Proteomes" id="UP000671914"/>
    </source>
</evidence>
<keyword evidence="4" id="KW-1133">Transmembrane helix</keyword>